<name>A0A0C2GL64_9BILA</name>
<accession>A0A0C2GL64</accession>
<evidence type="ECO:0000313" key="3">
    <source>
        <dbReference type="Proteomes" id="UP000054047"/>
    </source>
</evidence>
<feature type="signal peptide" evidence="1">
    <location>
        <begin position="1"/>
        <end position="17"/>
    </location>
</feature>
<reference evidence="2 3" key="1">
    <citation type="submission" date="2013-12" db="EMBL/GenBank/DDBJ databases">
        <title>Draft genome of the parsitic nematode Ancylostoma duodenale.</title>
        <authorList>
            <person name="Mitreva M."/>
        </authorList>
    </citation>
    <scope>NUCLEOTIDE SEQUENCE [LARGE SCALE GENOMIC DNA]</scope>
    <source>
        <strain evidence="2 3">Zhejiang</strain>
    </source>
</reference>
<organism evidence="2 3">
    <name type="scientific">Ancylostoma duodenale</name>
    <dbReference type="NCBI Taxonomy" id="51022"/>
    <lineage>
        <taxon>Eukaryota</taxon>
        <taxon>Metazoa</taxon>
        <taxon>Ecdysozoa</taxon>
        <taxon>Nematoda</taxon>
        <taxon>Chromadorea</taxon>
        <taxon>Rhabditida</taxon>
        <taxon>Rhabditina</taxon>
        <taxon>Rhabditomorpha</taxon>
        <taxon>Strongyloidea</taxon>
        <taxon>Ancylostomatidae</taxon>
        <taxon>Ancylostomatinae</taxon>
        <taxon>Ancylostoma</taxon>
    </lineage>
</organism>
<keyword evidence="1" id="KW-0732">Signal</keyword>
<dbReference type="EMBL" id="KN729705">
    <property type="protein sequence ID" value="KIH61950.1"/>
    <property type="molecule type" value="Genomic_DNA"/>
</dbReference>
<gene>
    <name evidence="2" type="ORF">ANCDUO_07769</name>
</gene>
<evidence type="ECO:0000313" key="2">
    <source>
        <dbReference type="EMBL" id="KIH61950.1"/>
    </source>
</evidence>
<protein>
    <submittedName>
        <fullName evidence="2">Uncharacterized protein</fullName>
    </submittedName>
</protein>
<dbReference type="OrthoDB" id="5859346at2759"/>
<dbReference type="Proteomes" id="UP000054047">
    <property type="component" value="Unassembled WGS sequence"/>
</dbReference>
<proteinExistence type="predicted"/>
<evidence type="ECO:0000256" key="1">
    <source>
        <dbReference type="SAM" id="SignalP"/>
    </source>
</evidence>
<dbReference type="AlphaFoldDB" id="A0A0C2GL64"/>
<feature type="chain" id="PRO_5002149272" evidence="1">
    <location>
        <begin position="18"/>
        <end position="101"/>
    </location>
</feature>
<keyword evidence="3" id="KW-1185">Reference proteome</keyword>
<sequence>MRAFIPLLLYCIALSHQDEESDKKKEDSPPLVRCPHVNPYKKLEDWLAYSQNNCNATTLESELNDEDKTYYKFGLKSFAYDIMASDRLGVRRELGSQAHQL</sequence>